<keyword evidence="15" id="KW-1185">Reference proteome</keyword>
<reference evidence="14 15" key="1">
    <citation type="journal article" date="2011" name="PLoS Pathog.">
        <title>Endophytic Life Strategies Decoded by Genome and Transcriptome Analyses of the Mutualistic Root Symbiont Piriformospora indica.</title>
        <authorList>
            <person name="Zuccaro A."/>
            <person name="Lahrmann U."/>
            <person name="Guldener U."/>
            <person name="Langen G."/>
            <person name="Pfiffi S."/>
            <person name="Biedenkopf D."/>
            <person name="Wong P."/>
            <person name="Samans B."/>
            <person name="Grimm C."/>
            <person name="Basiewicz M."/>
            <person name="Murat C."/>
            <person name="Martin F."/>
            <person name="Kogel K.H."/>
        </authorList>
    </citation>
    <scope>NUCLEOTIDE SEQUENCE [LARGE SCALE GENOMIC DNA]</scope>
    <source>
        <strain evidence="14 15">DSM 11827</strain>
    </source>
</reference>
<evidence type="ECO:0000256" key="6">
    <source>
        <dbReference type="ARBA" id="ARBA00022990"/>
    </source>
</evidence>
<keyword evidence="8 10" id="KW-0539">Nucleus</keyword>
<dbReference type="HOGENOM" id="CLU_062828_3_1_1"/>
<dbReference type="GO" id="GO:0003677">
    <property type="term" value="F:DNA binding"/>
    <property type="evidence" value="ECO:0007669"/>
    <property type="project" value="UniProtKB-KW"/>
</dbReference>
<comment type="caution">
    <text evidence="14">The sequence shown here is derived from an EMBL/GenBank/DDBJ whole genome shotgun (WGS) entry which is preliminary data.</text>
</comment>
<dbReference type="AlphaFoldDB" id="G4TL57"/>
<dbReference type="FunCoup" id="G4TL57">
    <property type="interactions" value="187"/>
</dbReference>
<dbReference type="InterPro" id="IPR032458">
    <property type="entry name" value="Histone_H2A_CS"/>
</dbReference>
<dbReference type="Proteomes" id="UP000007148">
    <property type="component" value="Unassembled WGS sequence"/>
</dbReference>
<dbReference type="Gene3D" id="1.10.20.10">
    <property type="entry name" value="Histone, subunit A"/>
    <property type="match status" value="1"/>
</dbReference>
<dbReference type="OrthoDB" id="9421954at2759"/>
<dbReference type="InParanoid" id="G4TL57"/>
<sequence length="143" mass="14932">MSGKGAGKTGGKGKGGKASLSAGAADKGASRSSRAGLQFPVGRIHRMLKRGNYAQRVGAGAPVYLAAVLEYLAAEILELAGNAARDNKKQRIVPRHLQLAIRNDEELNKLLGDVVISQGGVVPHIAAELLPRAGKRGMESQEI</sequence>
<dbReference type="FunFam" id="1.10.20.10:FF:000008">
    <property type="entry name" value="Histone H2A"/>
    <property type="match status" value="1"/>
</dbReference>
<feature type="domain" description="Core Histone H2A/H2B/H3" evidence="12">
    <location>
        <begin position="28"/>
        <end position="102"/>
    </location>
</feature>
<dbReference type="SMART" id="SM00414">
    <property type="entry name" value="H2A"/>
    <property type="match status" value="1"/>
</dbReference>
<dbReference type="STRING" id="1109443.G4TL57"/>
<keyword evidence="7 10" id="KW-0238">DNA-binding</keyword>
<dbReference type="PANTHER" id="PTHR23430">
    <property type="entry name" value="HISTONE H2A"/>
    <property type="match status" value="1"/>
</dbReference>
<keyword evidence="4 10" id="KW-0158">Chromosome</keyword>
<evidence type="ECO:0000259" key="13">
    <source>
        <dbReference type="Pfam" id="PF16211"/>
    </source>
</evidence>
<keyword evidence="9 10" id="KW-0544">Nucleosome core</keyword>
<organism evidence="14 15">
    <name type="scientific">Serendipita indica (strain DSM 11827)</name>
    <name type="common">Root endophyte fungus</name>
    <name type="synonym">Piriformospora indica</name>
    <dbReference type="NCBI Taxonomy" id="1109443"/>
    <lineage>
        <taxon>Eukaryota</taxon>
        <taxon>Fungi</taxon>
        <taxon>Dikarya</taxon>
        <taxon>Basidiomycota</taxon>
        <taxon>Agaricomycotina</taxon>
        <taxon>Agaricomycetes</taxon>
        <taxon>Sebacinales</taxon>
        <taxon>Serendipitaceae</taxon>
        <taxon>Serendipita</taxon>
    </lineage>
</organism>
<comment type="subunit">
    <text evidence="10">The nucleosome is a histone octamer containing two molecules each of H2A, H2B, H3 and H4 assembled in one H3-H4 heterotetramer and two H2A-H2B heterodimers. The octamer wraps approximately 147 bp of DNA.</text>
</comment>
<evidence type="ECO:0000256" key="5">
    <source>
        <dbReference type="ARBA" id="ARBA00022481"/>
    </source>
</evidence>
<dbReference type="Pfam" id="PF00125">
    <property type="entry name" value="Histone"/>
    <property type="match status" value="1"/>
</dbReference>
<dbReference type="PROSITE" id="PS00046">
    <property type="entry name" value="HISTONE_H2A"/>
    <property type="match status" value="1"/>
</dbReference>
<comment type="subcellular location">
    <subcellularLocation>
        <location evidence="2">Chromosome</location>
    </subcellularLocation>
    <subcellularLocation>
        <location evidence="1 10">Nucleus</location>
    </subcellularLocation>
</comment>
<feature type="compositionally biased region" description="Low complexity" evidence="11">
    <location>
        <begin position="17"/>
        <end position="27"/>
    </location>
</feature>
<evidence type="ECO:0000256" key="1">
    <source>
        <dbReference type="ARBA" id="ARBA00004123"/>
    </source>
</evidence>
<protein>
    <recommendedName>
        <fullName evidence="10">Histone H2A</fullName>
    </recommendedName>
</protein>
<name>G4TL57_SERID</name>
<proteinExistence type="inferred from homology"/>
<evidence type="ECO:0000256" key="2">
    <source>
        <dbReference type="ARBA" id="ARBA00004286"/>
    </source>
</evidence>
<evidence type="ECO:0000313" key="14">
    <source>
        <dbReference type="EMBL" id="CCA72050.1"/>
    </source>
</evidence>
<dbReference type="eggNOG" id="KOG1756">
    <property type="taxonomic scope" value="Eukaryota"/>
</dbReference>
<evidence type="ECO:0000256" key="3">
    <source>
        <dbReference type="ARBA" id="ARBA00010691"/>
    </source>
</evidence>
<accession>G4TL57</accession>
<dbReference type="PRINTS" id="PR00620">
    <property type="entry name" value="HISTONEH2A"/>
</dbReference>
<dbReference type="GO" id="GO:0046982">
    <property type="term" value="F:protein heterodimerization activity"/>
    <property type="evidence" value="ECO:0007669"/>
    <property type="project" value="InterPro"/>
</dbReference>
<dbReference type="InterPro" id="IPR007125">
    <property type="entry name" value="H2A/H2B/H3"/>
</dbReference>
<evidence type="ECO:0000313" key="15">
    <source>
        <dbReference type="Proteomes" id="UP000007148"/>
    </source>
</evidence>
<dbReference type="GO" id="GO:0030527">
    <property type="term" value="F:structural constituent of chromatin"/>
    <property type="evidence" value="ECO:0007669"/>
    <property type="project" value="InterPro"/>
</dbReference>
<dbReference type="GO" id="GO:0005634">
    <property type="term" value="C:nucleus"/>
    <property type="evidence" value="ECO:0007669"/>
    <property type="project" value="UniProtKB-SubCell"/>
</dbReference>
<gene>
    <name evidence="14" type="ORF">PIIN_05985</name>
</gene>
<dbReference type="InterPro" id="IPR009072">
    <property type="entry name" value="Histone-fold"/>
</dbReference>
<dbReference type="GO" id="GO:0000786">
    <property type="term" value="C:nucleosome"/>
    <property type="evidence" value="ECO:0007669"/>
    <property type="project" value="UniProtKB-KW"/>
</dbReference>
<feature type="region of interest" description="Disordered" evidence="11">
    <location>
        <begin position="1"/>
        <end position="31"/>
    </location>
</feature>
<dbReference type="SUPFAM" id="SSF47113">
    <property type="entry name" value="Histone-fold"/>
    <property type="match status" value="1"/>
</dbReference>
<evidence type="ECO:0000256" key="4">
    <source>
        <dbReference type="ARBA" id="ARBA00022454"/>
    </source>
</evidence>
<dbReference type="InterPro" id="IPR032454">
    <property type="entry name" value="Histone_H2A_C"/>
</dbReference>
<comment type="similarity">
    <text evidence="3 10">Belongs to the histone H2A family.</text>
</comment>
<evidence type="ECO:0000256" key="10">
    <source>
        <dbReference type="RuleBase" id="RU003767"/>
    </source>
</evidence>
<keyword evidence="5" id="KW-0488">Methylation</keyword>
<dbReference type="OMA" id="THHEYAK"/>
<dbReference type="Pfam" id="PF16211">
    <property type="entry name" value="Histone_H2A_C"/>
    <property type="match status" value="1"/>
</dbReference>
<dbReference type="InterPro" id="IPR002119">
    <property type="entry name" value="Histone_H2A"/>
</dbReference>
<feature type="compositionally biased region" description="Gly residues" evidence="11">
    <location>
        <begin position="1"/>
        <end position="13"/>
    </location>
</feature>
<evidence type="ECO:0000256" key="8">
    <source>
        <dbReference type="ARBA" id="ARBA00023242"/>
    </source>
</evidence>
<keyword evidence="6" id="KW-0007">Acetylation</keyword>
<dbReference type="CDD" id="cd00074">
    <property type="entry name" value="HFD_H2A"/>
    <property type="match status" value="1"/>
</dbReference>
<evidence type="ECO:0000256" key="11">
    <source>
        <dbReference type="SAM" id="MobiDB-lite"/>
    </source>
</evidence>
<evidence type="ECO:0000256" key="9">
    <source>
        <dbReference type="ARBA" id="ARBA00023269"/>
    </source>
</evidence>
<dbReference type="EMBL" id="CAFZ01000146">
    <property type="protein sequence ID" value="CCA72050.1"/>
    <property type="molecule type" value="Genomic_DNA"/>
</dbReference>
<feature type="domain" description="Histone H2A C-terminal" evidence="13">
    <location>
        <begin position="105"/>
        <end position="134"/>
    </location>
</feature>
<evidence type="ECO:0000256" key="7">
    <source>
        <dbReference type="ARBA" id="ARBA00023125"/>
    </source>
</evidence>
<evidence type="ECO:0000259" key="12">
    <source>
        <dbReference type="Pfam" id="PF00125"/>
    </source>
</evidence>